<dbReference type="EC" id="3.2.1.-" evidence="12"/>
<dbReference type="AlphaFoldDB" id="A0A7W9CD52"/>
<evidence type="ECO:0000313" key="13">
    <source>
        <dbReference type="EMBL" id="MBB5743424.1"/>
    </source>
</evidence>
<feature type="binding site" evidence="9">
    <location>
        <position position="87"/>
    </location>
    <ligand>
        <name>substrate</name>
    </ligand>
</feature>
<keyword evidence="5 12" id="KW-0119">Carbohydrate metabolism</keyword>
<evidence type="ECO:0000256" key="9">
    <source>
        <dbReference type="PIRSR" id="PIRSR001100-2"/>
    </source>
</evidence>
<dbReference type="PROSITE" id="PS00655">
    <property type="entry name" value="GLYCOSYL_HYDROL_F6_1"/>
    <property type="match status" value="1"/>
</dbReference>
<protein>
    <recommendedName>
        <fullName evidence="12">Glucanase</fullName>
        <ecNumber evidence="12">3.2.1.-</ecNumber>
    </recommendedName>
</protein>
<dbReference type="GO" id="GO:0030245">
    <property type="term" value="P:cellulose catabolic process"/>
    <property type="evidence" value="ECO:0007669"/>
    <property type="project" value="UniProtKB-KW"/>
</dbReference>
<evidence type="ECO:0000256" key="12">
    <source>
        <dbReference type="RuleBase" id="RU361186"/>
    </source>
</evidence>
<evidence type="ECO:0000256" key="8">
    <source>
        <dbReference type="PIRSR" id="PIRSR001100-1"/>
    </source>
</evidence>
<dbReference type="InterPro" id="IPR036434">
    <property type="entry name" value="Beta_cellobiohydrolase_sf"/>
</dbReference>
<keyword evidence="4" id="KW-1015">Disulfide bond</keyword>
<dbReference type="PRINTS" id="PR00733">
    <property type="entry name" value="GLHYDRLASE6"/>
</dbReference>
<organism evidence="13 14">
    <name type="scientific">Microbacterium ginsengiterrae</name>
    <dbReference type="NCBI Taxonomy" id="546115"/>
    <lineage>
        <taxon>Bacteria</taxon>
        <taxon>Bacillati</taxon>
        <taxon>Actinomycetota</taxon>
        <taxon>Actinomycetes</taxon>
        <taxon>Micrococcales</taxon>
        <taxon>Microbacteriaceae</taxon>
        <taxon>Microbacterium</taxon>
    </lineage>
</organism>
<accession>A0A7W9CD52</accession>
<evidence type="ECO:0000256" key="1">
    <source>
        <dbReference type="ARBA" id="ARBA00022729"/>
    </source>
</evidence>
<dbReference type="InterPro" id="IPR016288">
    <property type="entry name" value="Beta_cellobiohydrolase"/>
</dbReference>
<dbReference type="PANTHER" id="PTHR34876">
    <property type="match status" value="1"/>
</dbReference>
<evidence type="ECO:0000256" key="4">
    <source>
        <dbReference type="ARBA" id="ARBA00023157"/>
    </source>
</evidence>
<sequence length="334" mass="35210">MTRRNRRRRVWVVLLGVAAVAVIVGVVFAVSAAQRWFHTVTAQPPGIGTTLLAPAQSKAQQALDGGRVDAASEEATRFLAAQPTAYWLTPEQNPPGTAGGTVSDLLAQARSQDAVLSIVVYGLPERDCGNHSAGGLSPDAYRSWLSEIGGALKTAPDMDKVVILEPDSLALAGECGNLDERVVQLREAVHALEGPGTWIYLDGGHSGWLSPAEMASLISAVSVDDSIRGFATNVSNYRSTADEFDYAHAVSERLGGLHAVIDTSRNGRANAGEEWCNPPGQRVGDPGGTYGDDVVDTNLWIKPPGESDGPCHGGPAAGVWWPEAAVNLTDGLRE</sequence>
<reference evidence="13 14" key="1">
    <citation type="submission" date="2020-08" db="EMBL/GenBank/DDBJ databases">
        <title>Sequencing the genomes of 1000 actinobacteria strains.</title>
        <authorList>
            <person name="Klenk H.-P."/>
        </authorList>
    </citation>
    <scope>NUCLEOTIDE SEQUENCE [LARGE SCALE GENOMIC DNA]</scope>
    <source>
        <strain evidence="13 14">DSM 24823</strain>
    </source>
</reference>
<evidence type="ECO:0000256" key="10">
    <source>
        <dbReference type="PROSITE-ProRule" id="PRU10056"/>
    </source>
</evidence>
<dbReference type="InterPro" id="IPR001524">
    <property type="entry name" value="Glyco_hydro_6_CS"/>
</dbReference>
<feature type="binding site" evidence="9">
    <location>
        <position position="275"/>
    </location>
    <ligand>
        <name>substrate</name>
    </ligand>
</feature>
<evidence type="ECO:0000256" key="2">
    <source>
        <dbReference type="ARBA" id="ARBA00022801"/>
    </source>
</evidence>
<comment type="similarity">
    <text evidence="12">Belongs to the glycosyl hydrolase family 6.</text>
</comment>
<proteinExistence type="inferred from homology"/>
<dbReference type="GO" id="GO:0004553">
    <property type="term" value="F:hydrolase activity, hydrolyzing O-glycosyl compounds"/>
    <property type="evidence" value="ECO:0007669"/>
    <property type="project" value="InterPro"/>
</dbReference>
<keyword evidence="6 12" id="KW-0326">Glycosidase</keyword>
<dbReference type="RefSeq" id="WP_338402210.1">
    <property type="nucleotide sequence ID" value="NZ_BAAAPG010000001.1"/>
</dbReference>
<dbReference type="EMBL" id="JACHMU010000001">
    <property type="protein sequence ID" value="MBB5743424.1"/>
    <property type="molecule type" value="Genomic_DNA"/>
</dbReference>
<dbReference type="Proteomes" id="UP000517712">
    <property type="component" value="Unassembled WGS sequence"/>
</dbReference>
<dbReference type="Gene3D" id="3.20.20.40">
    <property type="entry name" value="1, 4-beta cellobiohydrolase"/>
    <property type="match status" value="1"/>
</dbReference>
<dbReference type="PIRSF" id="PIRSF001100">
    <property type="entry name" value="Beta_cellobiohydrolase"/>
    <property type="match status" value="1"/>
</dbReference>
<evidence type="ECO:0000313" key="14">
    <source>
        <dbReference type="Proteomes" id="UP000517712"/>
    </source>
</evidence>
<keyword evidence="14" id="KW-1185">Reference proteome</keyword>
<feature type="active site" evidence="10">
    <location>
        <position position="127"/>
    </location>
</feature>
<evidence type="ECO:0000256" key="7">
    <source>
        <dbReference type="ARBA" id="ARBA00023326"/>
    </source>
</evidence>
<feature type="binding site" evidence="9">
    <location>
        <position position="302"/>
    </location>
    <ligand>
        <name>substrate</name>
    </ligand>
</feature>
<dbReference type="PROSITE" id="PS00656">
    <property type="entry name" value="GLYCOSYL_HYDROL_F6_2"/>
    <property type="match status" value="1"/>
</dbReference>
<evidence type="ECO:0000256" key="3">
    <source>
        <dbReference type="ARBA" id="ARBA00023001"/>
    </source>
</evidence>
<dbReference type="SUPFAM" id="SSF51989">
    <property type="entry name" value="Glycosyl hydrolases family 6, cellulases"/>
    <property type="match status" value="1"/>
</dbReference>
<keyword evidence="1" id="KW-0732">Signal</keyword>
<evidence type="ECO:0000256" key="5">
    <source>
        <dbReference type="ARBA" id="ARBA00023277"/>
    </source>
</evidence>
<evidence type="ECO:0000256" key="11">
    <source>
        <dbReference type="PROSITE-ProRule" id="PRU10057"/>
    </source>
</evidence>
<feature type="binding site" evidence="9">
    <location>
        <position position="236"/>
    </location>
    <ligand>
        <name>substrate</name>
    </ligand>
</feature>
<comment type="caution">
    <text evidence="13">The sequence shown here is derived from an EMBL/GenBank/DDBJ whole genome shotgun (WGS) entry which is preliminary data.</text>
</comment>
<feature type="binding site" evidence="9">
    <location>
        <position position="205"/>
    </location>
    <ligand>
        <name>substrate</name>
    </ligand>
</feature>
<evidence type="ECO:0000256" key="6">
    <source>
        <dbReference type="ARBA" id="ARBA00023295"/>
    </source>
</evidence>
<feature type="binding site" evidence="9">
    <location>
        <position position="306"/>
    </location>
    <ligand>
        <name>substrate</name>
    </ligand>
</feature>
<gene>
    <name evidence="13" type="ORF">HD600_001921</name>
</gene>
<dbReference type="PANTHER" id="PTHR34876:SF4">
    <property type="entry name" value="1,4-BETA-D-GLUCAN CELLOBIOHYDROLASE C-RELATED"/>
    <property type="match status" value="1"/>
</dbReference>
<name>A0A7W9CD52_9MICO</name>
<keyword evidence="3 12" id="KW-0136">Cellulose degradation</keyword>
<feature type="active site" description="Proton acceptor" evidence="8">
    <location>
        <position position="308"/>
    </location>
</feature>
<keyword evidence="7 12" id="KW-0624">Polysaccharide degradation</keyword>
<dbReference type="Pfam" id="PF01341">
    <property type="entry name" value="Glyco_hydro_6"/>
    <property type="match status" value="1"/>
</dbReference>
<feature type="active site" description="Proton donor" evidence="8 11">
    <location>
        <position position="167"/>
    </location>
</feature>
<feature type="binding site" evidence="9">
    <location>
        <position position="208"/>
    </location>
    <ligand>
        <name>substrate</name>
    </ligand>
</feature>
<keyword evidence="2 12" id="KW-0378">Hydrolase</keyword>